<dbReference type="EMBL" id="JAKRKC020000006">
    <property type="protein sequence ID" value="MCK2222079.1"/>
    <property type="molecule type" value="Genomic_DNA"/>
</dbReference>
<gene>
    <name evidence="2" type="ORF">MF672_050985</name>
</gene>
<dbReference type="Proteomes" id="UP001317259">
    <property type="component" value="Unassembled WGS sequence"/>
</dbReference>
<feature type="non-terminal residue" evidence="2">
    <location>
        <position position="950"/>
    </location>
</feature>
<accession>A0ABT0GBT9</accession>
<sequence>MAEEAVDGGQIELEVVADVPSTFERKLRREVERRVRDIKARIQAEVDARRVVAETRAAAQAAERAATVKVTLDRSTLGRELRDALASLSGQSTTVKVNAEVDAAQMRAEVSRAARSSPATVDVKANTLPARDAMGRFVRGAGSGGGGGGGGGGGWLINLAVKVDDKFLQPVEAKMRQLATTVGMLTLKYGALAVAAGMASAGLLAVGASASQAAGVLAILPGIAGAAVQGLAALFVGLSGVGTALGALSQADKASAGSAASSAAAREAAAERIKNAERSIRDAAHARMLADERVQDAKDAAVDAARAVVAAEERVKEAVERVAEARQRVADAVEAAAERQAAAARSVEMAERRVAQAQRATQRAQEDLNEARKAAKERLEDLALAVKGGALDEEGAQIAIERAKERLEKVLADPFASDLDKREADLAYRQALQRLDEVKERNQDLAEESADANARGVEGSKEVQAAKDALADSVQAEADAEYELAQARKDAAKAAVDSARAIAEAQEGVQDALKGVKDAQDGVKDAQKAQERAARDVREALWEQMLAAERLADAHKELAKAKRDAATAGQSGGGGVDPAAQALADLSPKMREFVLFLHNQVRPELRDIRVATQEALAPGLRDGVEAAMPLLGTLKQGLSATGSVIGDLVRDLGRLMGSRAFSGYVSRIMGRNNVAISLFGKAGISAFKGVTRIVDVSMPYVVKFADRVAGLADRFDKWTKQARSDGSLDEFFQNAWAAADRLWRIVSNLGGALLKVGKLALPSGGTLLEDLAQGAEDLNAWLDKPEVQARFKRFFDELVPLLRAAGSLLGAVVRFVGKLVEAIVVDGTLTDFLGWLRNVVTWMSDLLDNPVAGEIAKWLVIFGLAATAIGLLAKKVSALISGLKLLGKAAKGLSKLTGLSKLFGGGKNDGGKGGSGAEVDTVNIDADKVNIDDDGRTTSKSSRTRTRGGR</sequence>
<reference evidence="2 3" key="1">
    <citation type="submission" date="2022-04" db="EMBL/GenBank/DDBJ databases">
        <title>Genome draft of Actinomadura sp. ATCC 31491.</title>
        <authorList>
            <person name="Shi X."/>
            <person name="Du Y."/>
        </authorList>
    </citation>
    <scope>NUCLEOTIDE SEQUENCE [LARGE SCALE GENOMIC DNA]</scope>
    <source>
        <strain evidence="2 3">ATCC 31491</strain>
        <plasmid evidence="2">unnamed3</plasmid>
    </source>
</reference>
<feature type="region of interest" description="Disordered" evidence="1">
    <location>
        <begin position="929"/>
        <end position="950"/>
    </location>
</feature>
<proteinExistence type="predicted"/>
<evidence type="ECO:0000256" key="1">
    <source>
        <dbReference type="SAM" id="MobiDB-lite"/>
    </source>
</evidence>
<feature type="region of interest" description="Disordered" evidence="1">
    <location>
        <begin position="440"/>
        <end position="459"/>
    </location>
</feature>
<organism evidence="2 3">
    <name type="scientific">Actinomadura luzonensis</name>
    <dbReference type="NCBI Taxonomy" id="2805427"/>
    <lineage>
        <taxon>Bacteria</taxon>
        <taxon>Bacillati</taxon>
        <taxon>Actinomycetota</taxon>
        <taxon>Actinomycetes</taxon>
        <taxon>Streptosporangiales</taxon>
        <taxon>Thermomonosporaceae</taxon>
        <taxon>Actinomadura</taxon>
    </lineage>
</organism>
<keyword evidence="2" id="KW-0614">Plasmid</keyword>
<geneLocation type="plasmid" evidence="2">
    <name>unnamed3</name>
</geneLocation>
<name>A0ABT0GBT9_9ACTN</name>
<dbReference type="RefSeq" id="WP_247815858.1">
    <property type="nucleotide sequence ID" value="NZ_JAKRKC020000006.1"/>
</dbReference>
<comment type="caution">
    <text evidence="2">The sequence shown here is derived from an EMBL/GenBank/DDBJ whole genome shotgun (WGS) entry which is preliminary data.</text>
</comment>
<keyword evidence="3" id="KW-1185">Reference proteome</keyword>
<evidence type="ECO:0008006" key="4">
    <source>
        <dbReference type="Google" id="ProtNLM"/>
    </source>
</evidence>
<evidence type="ECO:0000313" key="2">
    <source>
        <dbReference type="EMBL" id="MCK2222079.1"/>
    </source>
</evidence>
<protein>
    <recommendedName>
        <fullName evidence="4">Tape measure protein</fullName>
    </recommendedName>
</protein>
<evidence type="ECO:0000313" key="3">
    <source>
        <dbReference type="Proteomes" id="UP001317259"/>
    </source>
</evidence>